<name>A0AAP0RLN2_LIQFO</name>
<gene>
    <name evidence="1" type="ORF">L1049_027876</name>
</gene>
<reference evidence="1 2" key="1">
    <citation type="journal article" date="2024" name="Plant J.">
        <title>Genome sequences and population genomics reveal climatic adaptation and genomic divergence between two closely related sweetgum species.</title>
        <authorList>
            <person name="Xu W.Q."/>
            <person name="Ren C.Q."/>
            <person name="Zhang X.Y."/>
            <person name="Comes H.P."/>
            <person name="Liu X.H."/>
            <person name="Li Y.G."/>
            <person name="Kettle C.J."/>
            <person name="Jalonen R."/>
            <person name="Gaisberger H."/>
            <person name="Ma Y.Z."/>
            <person name="Qiu Y.X."/>
        </authorList>
    </citation>
    <scope>NUCLEOTIDE SEQUENCE [LARGE SCALE GENOMIC DNA]</scope>
    <source>
        <strain evidence="1">Hangzhou</strain>
    </source>
</reference>
<evidence type="ECO:0000313" key="1">
    <source>
        <dbReference type="EMBL" id="KAK9278311.1"/>
    </source>
</evidence>
<comment type="caution">
    <text evidence="1">The sequence shown here is derived from an EMBL/GenBank/DDBJ whole genome shotgun (WGS) entry which is preliminary data.</text>
</comment>
<organism evidence="1 2">
    <name type="scientific">Liquidambar formosana</name>
    <name type="common">Formosan gum</name>
    <dbReference type="NCBI Taxonomy" id="63359"/>
    <lineage>
        <taxon>Eukaryota</taxon>
        <taxon>Viridiplantae</taxon>
        <taxon>Streptophyta</taxon>
        <taxon>Embryophyta</taxon>
        <taxon>Tracheophyta</taxon>
        <taxon>Spermatophyta</taxon>
        <taxon>Magnoliopsida</taxon>
        <taxon>eudicotyledons</taxon>
        <taxon>Gunneridae</taxon>
        <taxon>Pentapetalae</taxon>
        <taxon>Saxifragales</taxon>
        <taxon>Altingiaceae</taxon>
        <taxon>Liquidambar</taxon>
    </lineage>
</organism>
<evidence type="ECO:0000313" key="2">
    <source>
        <dbReference type="Proteomes" id="UP001415857"/>
    </source>
</evidence>
<dbReference type="EMBL" id="JBBPBK010000009">
    <property type="protein sequence ID" value="KAK9278311.1"/>
    <property type="molecule type" value="Genomic_DNA"/>
</dbReference>
<accession>A0AAP0RLN2</accession>
<proteinExistence type="predicted"/>
<sequence>MKLARGVVGGLEQDPRMADSTMVKILELPQLNFKIVELRTQHGYTRERHLASFELYVLRVTLALQLPALCNLQVNNSTCSGMLVPPASPDSQVSSGSNTNSSRCCFSSDFRGTEIQHYGIWIWPEHWCKVDYER</sequence>
<protein>
    <submittedName>
        <fullName evidence="1">Uncharacterized protein</fullName>
    </submittedName>
</protein>
<keyword evidence="2" id="KW-1185">Reference proteome</keyword>
<dbReference type="AlphaFoldDB" id="A0AAP0RLN2"/>
<dbReference type="Proteomes" id="UP001415857">
    <property type="component" value="Unassembled WGS sequence"/>
</dbReference>